<keyword evidence="2" id="KW-0482">Metalloprotease</keyword>
<name>K9H5F7_9PROT</name>
<dbReference type="Gene3D" id="3.30.830.10">
    <property type="entry name" value="Metalloenzyme, LuxS/M16 peptidase-like"/>
    <property type="match status" value="2"/>
</dbReference>
<dbReference type="EMBL" id="ANHY01000003">
    <property type="protein sequence ID" value="EKV32324.1"/>
    <property type="molecule type" value="Genomic_DNA"/>
</dbReference>
<sequence length="506" mass="54239">MPSAAVLPKPASAAVRRVAGTLGLAALLALPLAPHALATEETPAGGEASAAIEEKVFDAHTFTLDNGLQVVVIPDHRVPVVTQMVWYKVGAADEPPGKSGIAHLFEHLMFKATDEIPAGEFSKIVARNGGNDNAFTSSDYTAYFQNIAADRLDLVMKMEADRMADLRLDEKTVLTERAVVLEERLSRVANEPGALLGERVDLALWTVHPYRNPVIGWEHELTELTREDAVEFYRQWYAPNNATLVVAGDVTVEQVRELAEKHYGPIERGPDFTRERVTDLPPGADTRVVMRHPRVTQPSWNRQYVAPSYNIGEDWEPYALQVLSEILGGGTTSRLYQDLVVDEKVAVSAGAWYRATAVDYGVFGFYGTPAPGQDPDAVEAAIEARIADVLENGVTEEEVAQAKQRLRAGLVYARDSSQSAARTIGAALTTGSTLEDVQAWPSRIGAVTREQVVEAARSVLGEGQSATGVLLPGNPEETAAVPADAPAPAGGAGPAMPADDTAGHPG</sequence>
<evidence type="ECO:0000259" key="6">
    <source>
        <dbReference type="Pfam" id="PF05193"/>
    </source>
</evidence>
<dbReference type="eggNOG" id="COG0612">
    <property type="taxonomic scope" value="Bacteria"/>
</dbReference>
<dbReference type="PANTHER" id="PTHR11851">
    <property type="entry name" value="METALLOPROTEASE"/>
    <property type="match status" value="1"/>
</dbReference>
<organism evidence="7 8">
    <name type="scientific">Caenispirillum salinarum AK4</name>
    <dbReference type="NCBI Taxonomy" id="1238182"/>
    <lineage>
        <taxon>Bacteria</taxon>
        <taxon>Pseudomonadati</taxon>
        <taxon>Pseudomonadota</taxon>
        <taxon>Alphaproteobacteria</taxon>
        <taxon>Rhodospirillales</taxon>
        <taxon>Novispirillaceae</taxon>
        <taxon>Caenispirillum</taxon>
    </lineage>
</organism>
<dbReference type="InterPro" id="IPR050361">
    <property type="entry name" value="MPP/UQCRC_Complex"/>
</dbReference>
<feature type="compositionally biased region" description="Low complexity" evidence="3">
    <location>
        <begin position="479"/>
        <end position="500"/>
    </location>
</feature>
<evidence type="ECO:0000313" key="8">
    <source>
        <dbReference type="Proteomes" id="UP000009881"/>
    </source>
</evidence>
<dbReference type="InterPro" id="IPR007863">
    <property type="entry name" value="Peptidase_M16_C"/>
</dbReference>
<keyword evidence="4" id="KW-0732">Signal</keyword>
<dbReference type="Pfam" id="PF00675">
    <property type="entry name" value="Peptidase_M16"/>
    <property type="match status" value="1"/>
</dbReference>
<feature type="chain" id="PRO_5003929878" evidence="4">
    <location>
        <begin position="39"/>
        <end position="506"/>
    </location>
</feature>
<evidence type="ECO:0000256" key="3">
    <source>
        <dbReference type="SAM" id="MobiDB-lite"/>
    </source>
</evidence>
<protein>
    <submittedName>
        <fullName evidence="7">Putative Zn-dependent peptidase</fullName>
    </submittedName>
</protein>
<feature type="region of interest" description="Disordered" evidence="3">
    <location>
        <begin position="465"/>
        <end position="506"/>
    </location>
</feature>
<comment type="caution">
    <text evidence="7">The sequence shown here is derived from an EMBL/GenBank/DDBJ whole genome shotgun (WGS) entry which is preliminary data.</text>
</comment>
<evidence type="ECO:0000313" key="7">
    <source>
        <dbReference type="EMBL" id="EKV32324.1"/>
    </source>
</evidence>
<reference evidence="7 8" key="1">
    <citation type="journal article" date="2013" name="Genome Announc.">
        <title>Draft Genome Sequence of an Alphaproteobacterium, Caenispirillum salinarum AK4(T), Isolated from a Solar Saltern.</title>
        <authorList>
            <person name="Khatri I."/>
            <person name="Singh A."/>
            <person name="Korpole S."/>
            <person name="Pinnaka A.K."/>
            <person name="Subramanian S."/>
        </authorList>
    </citation>
    <scope>NUCLEOTIDE SEQUENCE [LARGE SCALE GENOMIC DNA]</scope>
    <source>
        <strain evidence="7 8">AK4</strain>
    </source>
</reference>
<dbReference type="InterPro" id="IPR011249">
    <property type="entry name" value="Metalloenz_LuxS/M16"/>
</dbReference>
<dbReference type="STRING" id="1238182.C882_2402"/>
<accession>K9H5F7</accession>
<evidence type="ECO:0000256" key="2">
    <source>
        <dbReference type="ARBA" id="ARBA00023049"/>
    </source>
</evidence>
<dbReference type="PANTHER" id="PTHR11851:SF49">
    <property type="entry name" value="MITOCHONDRIAL-PROCESSING PEPTIDASE SUBUNIT ALPHA"/>
    <property type="match status" value="1"/>
</dbReference>
<feature type="signal peptide" evidence="4">
    <location>
        <begin position="1"/>
        <end position="38"/>
    </location>
</feature>
<feature type="domain" description="Peptidase M16 C-terminal" evidence="6">
    <location>
        <begin position="224"/>
        <end position="406"/>
    </location>
</feature>
<proteinExistence type="inferred from homology"/>
<dbReference type="PATRIC" id="fig|1238182.3.peg.362"/>
<evidence type="ECO:0000256" key="4">
    <source>
        <dbReference type="SAM" id="SignalP"/>
    </source>
</evidence>
<keyword evidence="2" id="KW-0645">Protease</keyword>
<dbReference type="GO" id="GO:0008237">
    <property type="term" value="F:metallopeptidase activity"/>
    <property type="evidence" value="ECO:0007669"/>
    <property type="project" value="UniProtKB-KW"/>
</dbReference>
<dbReference type="InterPro" id="IPR011765">
    <property type="entry name" value="Pept_M16_N"/>
</dbReference>
<dbReference type="OrthoDB" id="9811314at2"/>
<dbReference type="Proteomes" id="UP000009881">
    <property type="component" value="Unassembled WGS sequence"/>
</dbReference>
<keyword evidence="2" id="KW-0378">Hydrolase</keyword>
<dbReference type="Pfam" id="PF05193">
    <property type="entry name" value="Peptidase_M16_C"/>
    <property type="match status" value="1"/>
</dbReference>
<keyword evidence="8" id="KW-1185">Reference proteome</keyword>
<evidence type="ECO:0000256" key="1">
    <source>
        <dbReference type="ARBA" id="ARBA00007261"/>
    </source>
</evidence>
<comment type="similarity">
    <text evidence="1">Belongs to the peptidase M16 family.</text>
</comment>
<feature type="domain" description="Peptidase M16 N-terminal" evidence="5">
    <location>
        <begin position="70"/>
        <end position="215"/>
    </location>
</feature>
<dbReference type="SUPFAM" id="SSF63411">
    <property type="entry name" value="LuxS/MPP-like metallohydrolase"/>
    <property type="match status" value="2"/>
</dbReference>
<dbReference type="AlphaFoldDB" id="K9H5F7"/>
<evidence type="ECO:0000259" key="5">
    <source>
        <dbReference type="Pfam" id="PF00675"/>
    </source>
</evidence>
<dbReference type="GO" id="GO:0046872">
    <property type="term" value="F:metal ion binding"/>
    <property type="evidence" value="ECO:0007669"/>
    <property type="project" value="InterPro"/>
</dbReference>
<dbReference type="RefSeq" id="WP_009538812.1">
    <property type="nucleotide sequence ID" value="NZ_ANHY01000003.1"/>
</dbReference>
<gene>
    <name evidence="7" type="ORF">C882_2402</name>
</gene>